<evidence type="ECO:0000313" key="3">
    <source>
        <dbReference type="EMBL" id="KOS23320.1"/>
    </source>
</evidence>
<dbReference type="Pfam" id="PF22943">
    <property type="entry name" value="HTH_68"/>
    <property type="match status" value="1"/>
</dbReference>
<evidence type="ECO:0000256" key="1">
    <source>
        <dbReference type="SAM" id="MobiDB-lite"/>
    </source>
</evidence>
<reference evidence="3 4" key="1">
    <citation type="submission" date="2015-07" db="EMBL/GenBank/DDBJ databases">
        <title>The genome of the fungus Escovopsis weberi, a specialized disease agent of ant agriculture.</title>
        <authorList>
            <person name="de Man T.J."/>
            <person name="Stajich J.E."/>
            <person name="Kubicek C.P."/>
            <person name="Chenthamara K."/>
            <person name="Atanasova L."/>
            <person name="Druzhinina I.S."/>
            <person name="Birnbaum S."/>
            <person name="Barribeau S.M."/>
            <person name="Teiling C."/>
            <person name="Suen G."/>
            <person name="Currie C."/>
            <person name="Gerardo N.M."/>
        </authorList>
    </citation>
    <scope>NUCLEOTIDE SEQUENCE [LARGE SCALE GENOMIC DNA]</scope>
</reference>
<proteinExistence type="predicted"/>
<dbReference type="AlphaFoldDB" id="A0A0M8NAB6"/>
<keyword evidence="4" id="KW-1185">Reference proteome</keyword>
<gene>
    <name evidence="3" type="ORF">ESCO_006636</name>
</gene>
<organism evidence="3 4">
    <name type="scientific">Escovopsis weberi</name>
    <dbReference type="NCBI Taxonomy" id="150374"/>
    <lineage>
        <taxon>Eukaryota</taxon>
        <taxon>Fungi</taxon>
        <taxon>Dikarya</taxon>
        <taxon>Ascomycota</taxon>
        <taxon>Pezizomycotina</taxon>
        <taxon>Sordariomycetes</taxon>
        <taxon>Hypocreomycetidae</taxon>
        <taxon>Hypocreales</taxon>
        <taxon>Hypocreaceae</taxon>
        <taxon>Escovopsis</taxon>
    </lineage>
</organism>
<evidence type="ECO:0000259" key="2">
    <source>
        <dbReference type="Pfam" id="PF22943"/>
    </source>
</evidence>
<feature type="domain" description="Helix-turn-helix" evidence="2">
    <location>
        <begin position="154"/>
        <end position="197"/>
    </location>
</feature>
<comment type="caution">
    <text evidence="3">The sequence shown here is derived from an EMBL/GenBank/DDBJ whole genome shotgun (WGS) entry which is preliminary data.</text>
</comment>
<dbReference type="STRING" id="150374.A0A0M8NAB6"/>
<feature type="compositionally biased region" description="Low complexity" evidence="1">
    <location>
        <begin position="1"/>
        <end position="32"/>
    </location>
</feature>
<feature type="region of interest" description="Disordered" evidence="1">
    <location>
        <begin position="1"/>
        <end position="76"/>
    </location>
</feature>
<protein>
    <recommendedName>
        <fullName evidence="2">Helix-turn-helix domain-containing protein</fullName>
    </recommendedName>
</protein>
<accession>A0A0M8NAB6</accession>
<dbReference type="InterPro" id="IPR054448">
    <property type="entry name" value="HTH_put_ascomycetes"/>
</dbReference>
<dbReference type="EMBL" id="LGSR01000001">
    <property type="protein sequence ID" value="KOS23320.1"/>
    <property type="molecule type" value="Genomic_DNA"/>
</dbReference>
<name>A0A0M8NAB6_ESCWE</name>
<evidence type="ECO:0000313" key="4">
    <source>
        <dbReference type="Proteomes" id="UP000053831"/>
    </source>
</evidence>
<feature type="compositionally biased region" description="Low complexity" evidence="1">
    <location>
        <begin position="95"/>
        <end position="108"/>
    </location>
</feature>
<dbReference type="Proteomes" id="UP000053831">
    <property type="component" value="Unassembled WGS sequence"/>
</dbReference>
<feature type="region of interest" description="Disordered" evidence="1">
    <location>
        <begin position="88"/>
        <end position="108"/>
    </location>
</feature>
<sequence length="200" mass="20516">MGSSSSKVSRASASGAARKFPARTPATAAAEAGVKRKPHGASPSAPPQAEAVNSQGAADPKSSSSSSSSDPDLTAGDFTRRLHEMGIVQPNPTFSPSSTASSSLSPESAVAPLGPLFPAARHNATLSVLEAQRRLEHQAAEDFEAMGRGAPRRFVDVGMLADAVELRARGVPDAEVERRLRLTPGLLGRLGPAGVLACVD</sequence>
<dbReference type="OrthoDB" id="4085451at2759"/>